<proteinExistence type="predicted"/>
<name>A0A9W9DI73_9AGAR</name>
<dbReference type="AlphaFoldDB" id="A0A9W9DI73"/>
<feature type="compositionally biased region" description="Basic and acidic residues" evidence="1">
    <location>
        <begin position="202"/>
        <end position="215"/>
    </location>
</feature>
<feature type="compositionally biased region" description="Basic and acidic residues" evidence="1">
    <location>
        <begin position="304"/>
        <end position="313"/>
    </location>
</feature>
<feature type="compositionally biased region" description="Low complexity" evidence="1">
    <location>
        <begin position="222"/>
        <end position="247"/>
    </location>
</feature>
<feature type="compositionally biased region" description="Polar residues" evidence="1">
    <location>
        <begin position="103"/>
        <end position="123"/>
    </location>
</feature>
<reference evidence="2" key="2">
    <citation type="journal article" date="2023" name="Proc. Natl. Acad. Sci. U.S.A.">
        <title>A global phylogenomic analysis of the shiitake genus Lentinula.</title>
        <authorList>
            <person name="Sierra-Patev S."/>
            <person name="Min B."/>
            <person name="Naranjo-Ortiz M."/>
            <person name="Looney B."/>
            <person name="Konkel Z."/>
            <person name="Slot J.C."/>
            <person name="Sakamoto Y."/>
            <person name="Steenwyk J.L."/>
            <person name="Rokas A."/>
            <person name="Carro J."/>
            <person name="Camarero S."/>
            <person name="Ferreira P."/>
            <person name="Molpeceres G."/>
            <person name="Ruiz-Duenas F.J."/>
            <person name="Serrano A."/>
            <person name="Henrissat B."/>
            <person name="Drula E."/>
            <person name="Hughes K.W."/>
            <person name="Mata J.L."/>
            <person name="Ishikawa N.K."/>
            <person name="Vargas-Isla R."/>
            <person name="Ushijima S."/>
            <person name="Smith C.A."/>
            <person name="Donoghue J."/>
            <person name="Ahrendt S."/>
            <person name="Andreopoulos W."/>
            <person name="He G."/>
            <person name="LaButti K."/>
            <person name="Lipzen A."/>
            <person name="Ng V."/>
            <person name="Riley R."/>
            <person name="Sandor L."/>
            <person name="Barry K."/>
            <person name="Martinez A.T."/>
            <person name="Xiao Y."/>
            <person name="Gibbons J.G."/>
            <person name="Terashima K."/>
            <person name="Grigoriev I.V."/>
            <person name="Hibbett D."/>
        </authorList>
    </citation>
    <scope>NUCLEOTIDE SEQUENCE</scope>
    <source>
        <strain evidence="2">Sp2 HRB7682 ss15</strain>
    </source>
</reference>
<evidence type="ECO:0000256" key="1">
    <source>
        <dbReference type="SAM" id="MobiDB-lite"/>
    </source>
</evidence>
<comment type="caution">
    <text evidence="2">The sequence shown here is derived from an EMBL/GenBank/DDBJ whole genome shotgun (WGS) entry which is preliminary data.</text>
</comment>
<feature type="compositionally biased region" description="Basic and acidic residues" evidence="1">
    <location>
        <begin position="248"/>
        <end position="259"/>
    </location>
</feature>
<organism evidence="2 3">
    <name type="scientific">Lentinula lateritia</name>
    <dbReference type="NCBI Taxonomy" id="40482"/>
    <lineage>
        <taxon>Eukaryota</taxon>
        <taxon>Fungi</taxon>
        <taxon>Dikarya</taxon>
        <taxon>Basidiomycota</taxon>
        <taxon>Agaricomycotina</taxon>
        <taxon>Agaricomycetes</taxon>
        <taxon>Agaricomycetidae</taxon>
        <taxon>Agaricales</taxon>
        <taxon>Marasmiineae</taxon>
        <taxon>Omphalotaceae</taxon>
        <taxon>Lentinula</taxon>
    </lineage>
</organism>
<reference evidence="2" key="1">
    <citation type="submission" date="2022-08" db="EMBL/GenBank/DDBJ databases">
        <authorList>
            <consortium name="DOE Joint Genome Institute"/>
            <person name="Min B."/>
            <person name="Riley R."/>
            <person name="Sierra-Patev S."/>
            <person name="Naranjo-Ortiz M."/>
            <person name="Looney B."/>
            <person name="Konkel Z."/>
            <person name="Slot J.C."/>
            <person name="Sakamoto Y."/>
            <person name="Steenwyk J.L."/>
            <person name="Rokas A."/>
            <person name="Carro J."/>
            <person name="Camarero S."/>
            <person name="Ferreira P."/>
            <person name="Molpeceres G."/>
            <person name="Ruiz-Duenas F.J."/>
            <person name="Serrano A."/>
            <person name="Henrissat B."/>
            <person name="Drula E."/>
            <person name="Hughes K.W."/>
            <person name="Mata J.L."/>
            <person name="Ishikawa N.K."/>
            <person name="Vargas-Isla R."/>
            <person name="Ushijima S."/>
            <person name="Smith C.A."/>
            <person name="Ahrendt S."/>
            <person name="Andreopoulos W."/>
            <person name="He G."/>
            <person name="Labutti K."/>
            <person name="Lipzen A."/>
            <person name="Ng V."/>
            <person name="Sandor L."/>
            <person name="Barry K."/>
            <person name="Martinez A.T."/>
            <person name="Xiao Y."/>
            <person name="Gibbons J.G."/>
            <person name="Terashima K."/>
            <person name="Hibbett D.S."/>
            <person name="Grigoriev I.V."/>
        </authorList>
    </citation>
    <scope>NUCLEOTIDE SEQUENCE</scope>
    <source>
        <strain evidence="2">Sp2 HRB7682 ss15</strain>
    </source>
</reference>
<accession>A0A9W9DI73</accession>
<evidence type="ECO:0000313" key="2">
    <source>
        <dbReference type="EMBL" id="KAJ4470639.1"/>
    </source>
</evidence>
<dbReference type="Proteomes" id="UP001150238">
    <property type="component" value="Unassembled WGS sequence"/>
</dbReference>
<feature type="compositionally biased region" description="Low complexity" evidence="1">
    <location>
        <begin position="188"/>
        <end position="201"/>
    </location>
</feature>
<sequence>MFHHITSGADAPNAVVEALGLANLAQRDQVLYAELLRERAMRPMSDAPGSYNTEKANGRKGKPFNPAHVRRKNGTWKPNLNAPSPSSSSTSSSRSHTPAANLPQVTTTQSDTSNLDPASQAGTLHSGPQIVSAPQASSSDMTLAITDDFLKSLSIPYENSAPLTAPTPVNFDILFEAPPIEADSLPGPSNSDTSSPPATSTSREERRSIKEKVHNALEALKGNAPSSGSSSNPSPDSSPDTSSSATPPERRSRSRYENGRSIMEKLTHVVEALKGQGSSAVASSTPPDPTQSSSPAKRSFSDGNESRSIKEKLSNALAALKGHTPSSGDSSSSTPAEPSEASPSPSPARRSLSRRLMLAVAVTMSEGEALTPYVSPSQIAVRDVIRELLEAAAPSLALGTHWRLDWENIPSPKADAKSRIEFSMTGPEKCGGTCTAWVEEKKHEIKDHNGKVIYP</sequence>
<protein>
    <submittedName>
        <fullName evidence="2">Uncharacterized protein</fullName>
    </submittedName>
</protein>
<gene>
    <name evidence="2" type="ORF">C8J55DRAFT_491726</name>
</gene>
<evidence type="ECO:0000313" key="3">
    <source>
        <dbReference type="Proteomes" id="UP001150238"/>
    </source>
</evidence>
<feature type="region of interest" description="Disordered" evidence="1">
    <location>
        <begin position="43"/>
        <end position="138"/>
    </location>
</feature>
<feature type="region of interest" description="Disordered" evidence="1">
    <location>
        <begin position="275"/>
        <end position="352"/>
    </location>
</feature>
<feature type="compositionally biased region" description="Basic residues" evidence="1">
    <location>
        <begin position="58"/>
        <end position="74"/>
    </location>
</feature>
<feature type="region of interest" description="Disordered" evidence="1">
    <location>
        <begin position="180"/>
        <end position="259"/>
    </location>
</feature>
<dbReference type="EMBL" id="JANVFS010000031">
    <property type="protein sequence ID" value="KAJ4470639.1"/>
    <property type="molecule type" value="Genomic_DNA"/>
</dbReference>
<feature type="compositionally biased region" description="Low complexity" evidence="1">
    <location>
        <begin position="83"/>
        <end position="95"/>
    </location>
</feature>
<feature type="compositionally biased region" description="Low complexity" evidence="1">
    <location>
        <begin position="325"/>
        <end position="350"/>
    </location>
</feature>